<gene>
    <name evidence="2" type="ORF">VRLFYP33_01217</name>
</gene>
<evidence type="ECO:0000313" key="2">
    <source>
        <dbReference type="EMBL" id="VYU08970.1"/>
    </source>
</evidence>
<feature type="transmembrane region" description="Helical" evidence="1">
    <location>
        <begin position="6"/>
        <end position="28"/>
    </location>
</feature>
<protein>
    <submittedName>
        <fullName evidence="2">Uncharacterized protein</fullName>
    </submittedName>
</protein>
<keyword evidence="1" id="KW-0472">Membrane</keyword>
<dbReference type="AlphaFoldDB" id="A0A6N3BWF8"/>
<keyword evidence="1" id="KW-0812">Transmembrane</keyword>
<dbReference type="RefSeq" id="WP_156704788.1">
    <property type="nucleotide sequence ID" value="NZ_CACRUX010000047.1"/>
</dbReference>
<accession>A0A6N3BWF8</accession>
<dbReference type="EMBL" id="CACRUX010000047">
    <property type="protein sequence ID" value="VYU08970.1"/>
    <property type="molecule type" value="Genomic_DNA"/>
</dbReference>
<organism evidence="2">
    <name type="scientific">Veillonella ratti</name>
    <dbReference type="NCBI Taxonomy" id="103892"/>
    <lineage>
        <taxon>Bacteria</taxon>
        <taxon>Bacillati</taxon>
        <taxon>Bacillota</taxon>
        <taxon>Negativicutes</taxon>
        <taxon>Veillonellales</taxon>
        <taxon>Veillonellaceae</taxon>
        <taxon>Veillonella</taxon>
    </lineage>
</organism>
<sequence>MSELNIDFFVAGIIVGAMFMFCLIAILASMDGDDDVYEEFEDETPVIRPAIEPVVEPVMSGIYRAPRAYDQEKDLSFGGYRFNRKK</sequence>
<evidence type="ECO:0000256" key="1">
    <source>
        <dbReference type="SAM" id="Phobius"/>
    </source>
</evidence>
<keyword evidence="1" id="KW-1133">Transmembrane helix</keyword>
<name>A0A6N3BWF8_9FIRM</name>
<reference evidence="2" key="1">
    <citation type="submission" date="2019-11" db="EMBL/GenBank/DDBJ databases">
        <authorList>
            <person name="Feng L."/>
        </authorList>
    </citation>
    <scope>NUCLEOTIDE SEQUENCE</scope>
    <source>
        <strain evidence="2">VrattiLFYP33</strain>
    </source>
</reference>
<proteinExistence type="predicted"/>